<comment type="cofactor">
    <cofactor evidence="6">
        <name>FAD</name>
        <dbReference type="ChEBI" id="CHEBI:57692"/>
    </cofactor>
</comment>
<dbReference type="FunFam" id="3.50.50.60:FF:000403">
    <property type="entry name" value="Flavin-containing monooxygenase"/>
    <property type="match status" value="1"/>
</dbReference>
<keyword evidence="10" id="KW-1185">Reference proteome</keyword>
<dbReference type="GO" id="GO:0050660">
    <property type="term" value="F:flavin adenine dinucleotide binding"/>
    <property type="evidence" value="ECO:0007669"/>
    <property type="project" value="InterPro"/>
</dbReference>
<evidence type="ECO:0000256" key="3">
    <source>
        <dbReference type="ARBA" id="ARBA00022827"/>
    </source>
</evidence>
<dbReference type="Pfam" id="PF00743">
    <property type="entry name" value="FMO-like"/>
    <property type="match status" value="1"/>
</dbReference>
<keyword evidence="2 6" id="KW-0285">Flavoprotein</keyword>
<evidence type="ECO:0000256" key="6">
    <source>
        <dbReference type="RuleBase" id="RU361177"/>
    </source>
</evidence>
<reference evidence="9" key="1">
    <citation type="journal article" date="2017" name="Plant J.">
        <title>The pomegranate (Punica granatum L.) genome and the genomics of punicalagin biosynthesis.</title>
        <authorList>
            <person name="Qin G."/>
            <person name="Xu C."/>
            <person name="Ming R."/>
            <person name="Tang H."/>
            <person name="Guyot R."/>
            <person name="Kramer E.M."/>
            <person name="Hu Y."/>
            <person name="Yi X."/>
            <person name="Qi Y."/>
            <person name="Xu X."/>
            <person name="Gao Z."/>
            <person name="Pan H."/>
            <person name="Jian J."/>
            <person name="Tian Y."/>
            <person name="Yue Z."/>
            <person name="Xu Y."/>
        </authorList>
    </citation>
    <scope>NUCLEOTIDE SEQUENCE [LARGE SCALE GENOMIC DNA]</scope>
    <source>
        <strain evidence="9">cv. Dabenzi</strain>
    </source>
</reference>
<dbReference type="FunFam" id="3.50.50.60:FF:000169">
    <property type="entry name" value="Flavin-containing monooxygenase"/>
    <property type="match status" value="1"/>
</dbReference>
<dbReference type="OrthoDB" id="66881at2759"/>
<dbReference type="InterPro" id="IPR020946">
    <property type="entry name" value="Flavin_mOase-like"/>
</dbReference>
<dbReference type="PROSITE" id="PS51257">
    <property type="entry name" value="PROKAR_LIPOPROTEIN"/>
    <property type="match status" value="1"/>
</dbReference>
<dbReference type="Proteomes" id="UP000197138">
    <property type="component" value="Unassembled WGS sequence"/>
</dbReference>
<accession>A0A218WJ85</accession>
<dbReference type="EMBL" id="PGOL01001604">
    <property type="protein sequence ID" value="PKI56379.1"/>
    <property type="molecule type" value="Genomic_DNA"/>
</dbReference>
<dbReference type="PIRSF" id="PIRSF000332">
    <property type="entry name" value="FMO"/>
    <property type="match status" value="1"/>
</dbReference>
<dbReference type="GeneID" id="116194749"/>
<evidence type="ECO:0000256" key="5">
    <source>
        <dbReference type="ARBA" id="ARBA00023002"/>
    </source>
</evidence>
<dbReference type="Proteomes" id="UP000233551">
    <property type="component" value="Unassembled WGS sequence"/>
</dbReference>
<evidence type="ECO:0000256" key="1">
    <source>
        <dbReference type="ARBA" id="ARBA00009183"/>
    </source>
</evidence>
<evidence type="ECO:0000313" key="9">
    <source>
        <dbReference type="Proteomes" id="UP000197138"/>
    </source>
</evidence>
<keyword evidence="6" id="KW-0503">Monooxygenase</keyword>
<dbReference type="InterPro" id="IPR050346">
    <property type="entry name" value="FMO-like"/>
</dbReference>
<comment type="caution">
    <text evidence="7">The sequence shown here is derived from an EMBL/GenBank/DDBJ whole genome shotgun (WGS) entry which is preliminary data.</text>
</comment>
<evidence type="ECO:0000313" key="10">
    <source>
        <dbReference type="Proteomes" id="UP000233551"/>
    </source>
</evidence>
<dbReference type="SUPFAM" id="SSF51905">
    <property type="entry name" value="FAD/NAD(P)-binding domain"/>
    <property type="match status" value="2"/>
</dbReference>
<reference evidence="7" key="2">
    <citation type="submission" date="2017-06" db="EMBL/GenBank/DDBJ databases">
        <title>The pomegranate genome and the genomics of punicalagin biosynthesis.</title>
        <authorList>
            <person name="Xu C."/>
        </authorList>
    </citation>
    <scope>NUCLEOTIDE SEQUENCE [LARGE SCALE GENOMIC DNA]</scope>
    <source>
        <tissue evidence="7">Fresh leaf</tissue>
    </source>
</reference>
<dbReference type="GO" id="GO:0050661">
    <property type="term" value="F:NADP binding"/>
    <property type="evidence" value="ECO:0007669"/>
    <property type="project" value="InterPro"/>
</dbReference>
<evidence type="ECO:0000256" key="4">
    <source>
        <dbReference type="ARBA" id="ARBA00022857"/>
    </source>
</evidence>
<protein>
    <recommendedName>
        <fullName evidence="6">Flavin-containing monooxygenase</fullName>
        <ecNumber evidence="6">1.-.-.-</ecNumber>
    </recommendedName>
</protein>
<sequence>MERRVVIVGAGISALLACKYTMEKGFNPIVFEAESSIGGVWFNHTIKSTKVQNTREAYRFSDFDWPSPEDDDGFPPHNEALEYVRSYAKNFGLLPRIRLNCRVIGIQHVGVTAQEMEAWDLWGGTGTAFGSAGKWHVKVHNKETDTVEVHQAEFIILCIGRFSGLPNIPKLPPDQSIERFRGKVLNPMEYSALDDSAAAELIEGKRITIIGSGKSAVDIAAECADANGVRHPCTMIQRTIHWFIPDLFVWGAVGCLFMNRFGELLVHMPGESFLRCLFVTLLSPLRWGASKFVESCLRWKLPLKKYGMIPDRSFLEDLSSCTIGILPKNFYDKVEDGSIILKRLKKFGFVEEGVIIDGEDQPIRSDVVILATGYKGDEKLANMFKSPIFRELIARSPTSSVPLYRQTIHPHIPSLAVIGYAESLANLPLFEIQCQWLAEFLEGNFVLPSIKEMEKDVKVWEEHRKQYAGRNFWRSCIGVSNIWAKDQLCKDMGCNPRRKKGFFAEWFQPYGPTDYVGLTRNS</sequence>
<dbReference type="PANTHER" id="PTHR23023">
    <property type="entry name" value="DIMETHYLANILINE MONOOXYGENASE"/>
    <property type="match status" value="1"/>
</dbReference>
<comment type="similarity">
    <text evidence="1 6">Belongs to the FMO family.</text>
</comment>
<keyword evidence="5 6" id="KW-0560">Oxidoreductase</keyword>
<evidence type="ECO:0000256" key="2">
    <source>
        <dbReference type="ARBA" id="ARBA00022630"/>
    </source>
</evidence>
<dbReference type="Gene3D" id="3.50.50.60">
    <property type="entry name" value="FAD/NAD(P)-binding domain"/>
    <property type="match status" value="2"/>
</dbReference>
<dbReference type="InterPro" id="IPR036188">
    <property type="entry name" value="FAD/NAD-bd_sf"/>
</dbReference>
<dbReference type="AlphaFoldDB" id="A0A218WJ85"/>
<dbReference type="EMBL" id="MTKT01003978">
    <property type="protein sequence ID" value="OWM72865.1"/>
    <property type="molecule type" value="Genomic_DNA"/>
</dbReference>
<dbReference type="EC" id="1.-.-.-" evidence="6"/>
<proteinExistence type="inferred from homology"/>
<dbReference type="GO" id="GO:0004499">
    <property type="term" value="F:N,N-dimethylaniline monooxygenase activity"/>
    <property type="evidence" value="ECO:0007669"/>
    <property type="project" value="InterPro"/>
</dbReference>
<keyword evidence="4" id="KW-0521">NADP</keyword>
<organism evidence="7 9">
    <name type="scientific">Punica granatum</name>
    <name type="common">Pomegranate</name>
    <dbReference type="NCBI Taxonomy" id="22663"/>
    <lineage>
        <taxon>Eukaryota</taxon>
        <taxon>Viridiplantae</taxon>
        <taxon>Streptophyta</taxon>
        <taxon>Embryophyta</taxon>
        <taxon>Tracheophyta</taxon>
        <taxon>Spermatophyta</taxon>
        <taxon>Magnoliopsida</taxon>
        <taxon>eudicotyledons</taxon>
        <taxon>Gunneridae</taxon>
        <taxon>Pentapetalae</taxon>
        <taxon>rosids</taxon>
        <taxon>malvids</taxon>
        <taxon>Myrtales</taxon>
        <taxon>Lythraceae</taxon>
        <taxon>Punica</taxon>
    </lineage>
</organism>
<keyword evidence="3 6" id="KW-0274">FAD</keyword>
<evidence type="ECO:0000313" key="8">
    <source>
        <dbReference type="EMBL" id="PKI56379.1"/>
    </source>
</evidence>
<evidence type="ECO:0000313" key="7">
    <source>
        <dbReference type="EMBL" id="OWM72865.1"/>
    </source>
</evidence>
<dbReference type="STRING" id="22663.A0A218WJ85"/>
<name>A0A218WJ85_PUNGR</name>
<dbReference type="InterPro" id="IPR000960">
    <property type="entry name" value="Flavin_mOase"/>
</dbReference>
<gene>
    <name evidence="7" type="ORF">CDL15_Pgr021171</name>
    <name evidence="8" type="ORF">CRG98_023221</name>
</gene>
<reference evidence="8 10" key="3">
    <citation type="submission" date="2017-11" db="EMBL/GenBank/DDBJ databases">
        <title>De-novo sequencing of pomegranate (Punica granatum L.) genome.</title>
        <authorList>
            <person name="Akparov Z."/>
            <person name="Amiraslanov A."/>
            <person name="Hajiyeva S."/>
            <person name="Abbasov M."/>
            <person name="Kaur K."/>
            <person name="Hamwieh A."/>
            <person name="Solovyev V."/>
            <person name="Salamov A."/>
            <person name="Braich B."/>
            <person name="Kosarev P."/>
            <person name="Mahmoud A."/>
            <person name="Hajiyev E."/>
            <person name="Babayeva S."/>
            <person name="Izzatullayeva V."/>
            <person name="Mammadov A."/>
            <person name="Mammadov A."/>
            <person name="Sharifova S."/>
            <person name="Ojaghi J."/>
            <person name="Eynullazada K."/>
            <person name="Bayramov B."/>
            <person name="Abdulazimova A."/>
            <person name="Shahmuradov I."/>
        </authorList>
    </citation>
    <scope>NUCLEOTIDE SEQUENCE [LARGE SCALE GENOMIC DNA]</scope>
    <source>
        <strain evidence="8">AG2017</strain>
        <strain evidence="10">cv. AG2017</strain>
        <tissue evidence="8">Leaf</tissue>
    </source>
</reference>